<proteinExistence type="predicted"/>
<feature type="transmembrane region" description="Helical" evidence="1">
    <location>
        <begin position="53"/>
        <end position="73"/>
    </location>
</feature>
<keyword evidence="1" id="KW-0472">Membrane</keyword>
<organism evidence="2 3">
    <name type="scientific">Dendrobium chrysotoxum</name>
    <name type="common">Orchid</name>
    <dbReference type="NCBI Taxonomy" id="161865"/>
    <lineage>
        <taxon>Eukaryota</taxon>
        <taxon>Viridiplantae</taxon>
        <taxon>Streptophyta</taxon>
        <taxon>Embryophyta</taxon>
        <taxon>Tracheophyta</taxon>
        <taxon>Spermatophyta</taxon>
        <taxon>Magnoliopsida</taxon>
        <taxon>Liliopsida</taxon>
        <taxon>Asparagales</taxon>
        <taxon>Orchidaceae</taxon>
        <taxon>Epidendroideae</taxon>
        <taxon>Malaxideae</taxon>
        <taxon>Dendrobiinae</taxon>
        <taxon>Dendrobium</taxon>
    </lineage>
</organism>
<keyword evidence="3" id="KW-1185">Reference proteome</keyword>
<evidence type="ECO:0000313" key="3">
    <source>
        <dbReference type="Proteomes" id="UP000775213"/>
    </source>
</evidence>
<keyword evidence="1" id="KW-0812">Transmembrane</keyword>
<keyword evidence="1" id="KW-1133">Transmembrane helix</keyword>
<comment type="caution">
    <text evidence="2">The sequence shown here is derived from an EMBL/GenBank/DDBJ whole genome shotgun (WGS) entry which is preliminary data.</text>
</comment>
<name>A0AAV7HHC8_DENCH</name>
<dbReference type="AlphaFoldDB" id="A0AAV7HHC8"/>
<accession>A0AAV7HHC8</accession>
<protein>
    <submittedName>
        <fullName evidence="2">Uncharacterized protein</fullName>
    </submittedName>
</protein>
<sequence>MEMGQKLSQVFYATKNLKRRWHKALWIRNLVIFFGEWRRGRDWQLLGSLRFNFSYGLLLTIFPDLVIFFLTLLK</sequence>
<reference evidence="2 3" key="1">
    <citation type="journal article" date="2021" name="Hortic Res">
        <title>Chromosome-scale assembly of the Dendrobium chrysotoxum genome enhances the understanding of orchid evolution.</title>
        <authorList>
            <person name="Zhang Y."/>
            <person name="Zhang G.Q."/>
            <person name="Zhang D."/>
            <person name="Liu X.D."/>
            <person name="Xu X.Y."/>
            <person name="Sun W.H."/>
            <person name="Yu X."/>
            <person name="Zhu X."/>
            <person name="Wang Z.W."/>
            <person name="Zhao X."/>
            <person name="Zhong W.Y."/>
            <person name="Chen H."/>
            <person name="Yin W.L."/>
            <person name="Huang T."/>
            <person name="Niu S.C."/>
            <person name="Liu Z.J."/>
        </authorList>
    </citation>
    <scope>NUCLEOTIDE SEQUENCE [LARGE SCALE GENOMIC DNA]</scope>
    <source>
        <strain evidence="2">Lindl</strain>
    </source>
</reference>
<dbReference type="Proteomes" id="UP000775213">
    <property type="component" value="Unassembled WGS sequence"/>
</dbReference>
<evidence type="ECO:0000256" key="1">
    <source>
        <dbReference type="SAM" id="Phobius"/>
    </source>
</evidence>
<gene>
    <name evidence="2" type="ORF">IEQ34_003469</name>
</gene>
<dbReference type="EMBL" id="JAGFBR010000004">
    <property type="protein sequence ID" value="KAH0468436.1"/>
    <property type="molecule type" value="Genomic_DNA"/>
</dbReference>
<evidence type="ECO:0000313" key="2">
    <source>
        <dbReference type="EMBL" id="KAH0468436.1"/>
    </source>
</evidence>